<feature type="transmembrane region" description="Helical" evidence="1">
    <location>
        <begin position="120"/>
        <end position="143"/>
    </location>
</feature>
<gene>
    <name evidence="2" type="ORF">LTR97_009552</name>
</gene>
<keyword evidence="1" id="KW-0472">Membrane</keyword>
<protein>
    <submittedName>
        <fullName evidence="2">Uncharacterized protein</fullName>
    </submittedName>
</protein>
<accession>A0AAN7VZ94</accession>
<evidence type="ECO:0000313" key="3">
    <source>
        <dbReference type="Proteomes" id="UP001310594"/>
    </source>
</evidence>
<evidence type="ECO:0000256" key="1">
    <source>
        <dbReference type="SAM" id="Phobius"/>
    </source>
</evidence>
<proteinExistence type="predicted"/>
<feature type="transmembrane region" description="Helical" evidence="1">
    <location>
        <begin position="206"/>
        <end position="226"/>
    </location>
</feature>
<keyword evidence="1" id="KW-0812">Transmembrane</keyword>
<feature type="transmembrane region" description="Helical" evidence="1">
    <location>
        <begin position="95"/>
        <end position="114"/>
    </location>
</feature>
<reference evidence="2" key="1">
    <citation type="submission" date="2023-08" db="EMBL/GenBank/DDBJ databases">
        <title>Black Yeasts Isolated from many extreme environments.</title>
        <authorList>
            <person name="Coleine C."/>
            <person name="Stajich J.E."/>
            <person name="Selbmann L."/>
        </authorList>
    </citation>
    <scope>NUCLEOTIDE SEQUENCE</scope>
    <source>
        <strain evidence="2">CCFEE 5810</strain>
    </source>
</reference>
<comment type="caution">
    <text evidence="2">The sequence shown here is derived from an EMBL/GenBank/DDBJ whole genome shotgun (WGS) entry which is preliminary data.</text>
</comment>
<feature type="transmembrane region" description="Helical" evidence="1">
    <location>
        <begin position="15"/>
        <end position="39"/>
    </location>
</feature>
<name>A0AAN7VZ94_9PEZI</name>
<dbReference type="Proteomes" id="UP001310594">
    <property type="component" value="Unassembled WGS sequence"/>
</dbReference>
<organism evidence="2 3">
    <name type="scientific">Elasticomyces elasticus</name>
    <dbReference type="NCBI Taxonomy" id="574655"/>
    <lineage>
        <taxon>Eukaryota</taxon>
        <taxon>Fungi</taxon>
        <taxon>Dikarya</taxon>
        <taxon>Ascomycota</taxon>
        <taxon>Pezizomycotina</taxon>
        <taxon>Dothideomycetes</taxon>
        <taxon>Dothideomycetidae</taxon>
        <taxon>Mycosphaerellales</taxon>
        <taxon>Teratosphaeriaceae</taxon>
        <taxon>Elasticomyces</taxon>
    </lineage>
</organism>
<sequence>MELPRIDFDLRDHKLSIAVTWTVLFLSSGALPVILYFTLRYGTDLELDTVLGIPTAILGVVSLASLLVRSWALLKNNSACRPLNGSRWALDYFHWNFLIAFTVITALVTAGTVIPSIRLVAIGLPILLVSVGTQLLLAAALVYTRTAAPFTISSVREGQPVRSGVYAITEDIVAVDGGQGQAFRQQLEARYLASRTIRGLFHRLDLVWGVSAVVVGALSTGLLFGLESQDAGYVLGWMIPWVYAAAMVGVTRYMVKSVLKSEEKDPALQ</sequence>
<evidence type="ECO:0000313" key="2">
    <source>
        <dbReference type="EMBL" id="KAK5693935.1"/>
    </source>
</evidence>
<dbReference type="PANTHER" id="PTHR42024:SF1">
    <property type="entry name" value="AMINO ACID PERMEASE_ SLC12A DOMAIN-CONTAINING PROTEIN"/>
    <property type="match status" value="1"/>
</dbReference>
<feature type="transmembrane region" description="Helical" evidence="1">
    <location>
        <begin position="51"/>
        <end position="74"/>
    </location>
</feature>
<keyword evidence="1" id="KW-1133">Transmembrane helix</keyword>
<dbReference type="EMBL" id="JAVRQU010000016">
    <property type="protein sequence ID" value="KAK5693935.1"/>
    <property type="molecule type" value="Genomic_DNA"/>
</dbReference>
<feature type="transmembrane region" description="Helical" evidence="1">
    <location>
        <begin position="232"/>
        <end position="255"/>
    </location>
</feature>
<dbReference type="AlphaFoldDB" id="A0AAN7VZ94"/>
<dbReference type="PANTHER" id="PTHR42024">
    <property type="entry name" value="AMINO ACID PERMEASE_ SLC12A DOMAIN-CONTAINING PROTEIN"/>
    <property type="match status" value="1"/>
</dbReference>